<accession>A0A1J0MY78</accession>
<dbReference type="InterPro" id="IPR037171">
    <property type="entry name" value="NagB/RpiA_transferase-like"/>
</dbReference>
<dbReference type="Gene3D" id="3.30.750.70">
    <property type="entry name" value="4-hydroxybutyrate coenzyme like domains"/>
    <property type="match status" value="1"/>
</dbReference>
<dbReference type="Proteomes" id="UP000269148">
    <property type="component" value="Unassembled WGS sequence"/>
</dbReference>
<evidence type="ECO:0000256" key="1">
    <source>
        <dbReference type="ARBA" id="ARBA00009632"/>
    </source>
</evidence>
<dbReference type="SUPFAM" id="SSF100950">
    <property type="entry name" value="NagB/RpiA/CoA transferase-like"/>
    <property type="match status" value="2"/>
</dbReference>
<dbReference type="Proteomes" id="UP000025245">
    <property type="component" value="Chromosome"/>
</dbReference>
<dbReference type="InterPro" id="IPR046433">
    <property type="entry name" value="ActCoA_hydro"/>
</dbReference>
<dbReference type="KEGG" id="siz:SI82_03615"/>
<proteinExistence type="inferred from homology"/>
<dbReference type="PANTHER" id="PTHR21432:SF20">
    <property type="entry name" value="ACETYL-COA HYDROLASE"/>
    <property type="match status" value="1"/>
</dbReference>
<dbReference type="EMBL" id="CP007586">
    <property type="protein sequence ID" value="AHY15517.1"/>
    <property type="molecule type" value="Genomic_DNA"/>
</dbReference>
<dbReference type="Pfam" id="PF13336">
    <property type="entry name" value="AcetylCoA_hyd_C"/>
    <property type="match status" value="1"/>
</dbReference>
<dbReference type="KEGG" id="siq:DQ08_03380"/>
<sequence>MTDKQEYKKKVLDMQEAVKLIASNDRVMVSPAAQMPIEFLTLLAQRYEELENVKVSSSFPLAPLPFLMDPRVAEKIHFTGFFMGPVDRKVYPLGFESMMSVNFSNIGKAIKEVIKPNVYVTTVSPMDDDGYFNFGPMGTSIGRECTEFCEKIIVQVSQKVPRVNGENTRIHLSEIDYIIEKDFEMMPLPEPKPKDVDQEIAKLIVPKIKDGSTIQIGFGGLSGAVSYGLKSKKNLSVHTEMITESMKYLAEVGAITGKIKGGFAFGSNELYNWTGDNPQVEVDLVSHVNQAFEVGKYDDFVSINACLMVDLTGQVVSEGSGHRIVSSVGGASDFVRGAGASNGGQSFICVASTRIDEETGQVYSNIVSEFEPGTPISVPRADVMTIVTEYGIADLYNKTMEERAMALIEVAHPDFRAELRDKAAKAGILRQFQDKFHN</sequence>
<evidence type="ECO:0000259" key="3">
    <source>
        <dbReference type="Pfam" id="PF02550"/>
    </source>
</evidence>
<dbReference type="PANTHER" id="PTHR21432">
    <property type="entry name" value="ACETYL-COA HYDROLASE-RELATED"/>
    <property type="match status" value="1"/>
</dbReference>
<evidence type="ECO:0000313" key="6">
    <source>
        <dbReference type="EMBL" id="RLU57523.1"/>
    </source>
</evidence>
<dbReference type="GO" id="GO:0006083">
    <property type="term" value="P:acetate metabolic process"/>
    <property type="evidence" value="ECO:0007669"/>
    <property type="project" value="InterPro"/>
</dbReference>
<evidence type="ECO:0000259" key="4">
    <source>
        <dbReference type="Pfam" id="PF13336"/>
    </source>
</evidence>
<dbReference type="KEGG" id="sio:DW64_03375"/>
<dbReference type="RefSeq" id="WP_003099100.1">
    <property type="nucleotide sequence ID" value="NZ_CP010783.1"/>
</dbReference>
<keyword evidence="2 6" id="KW-0808">Transferase</keyword>
<comment type="similarity">
    <text evidence="1">Belongs to the acetyl-CoA hydrolase/transferase family.</text>
</comment>
<dbReference type="STRING" id="1346.BMF34_03505"/>
<evidence type="ECO:0000313" key="7">
    <source>
        <dbReference type="Proteomes" id="UP000025245"/>
    </source>
</evidence>
<name>A0A1J0MY78_STRIN</name>
<evidence type="ECO:0000256" key="2">
    <source>
        <dbReference type="ARBA" id="ARBA00022679"/>
    </source>
</evidence>
<protein>
    <submittedName>
        <fullName evidence="6">4-hydroxybutyrate CoA-transferase</fullName>
    </submittedName>
</protein>
<dbReference type="Gene3D" id="3.40.1080.20">
    <property type="entry name" value="Acetyl-CoA hydrolase/transferase C-terminal domain"/>
    <property type="match status" value="1"/>
</dbReference>
<dbReference type="InterPro" id="IPR003702">
    <property type="entry name" value="ActCoA_hydro_N"/>
</dbReference>
<organism evidence="6 8">
    <name type="scientific">Streptococcus iniae</name>
    <name type="common">Streptococcus shiloi</name>
    <dbReference type="NCBI Taxonomy" id="1346"/>
    <lineage>
        <taxon>Bacteria</taxon>
        <taxon>Bacillati</taxon>
        <taxon>Bacillota</taxon>
        <taxon>Bacilli</taxon>
        <taxon>Lactobacillales</taxon>
        <taxon>Streptococcaceae</taxon>
        <taxon>Streptococcus</taxon>
    </lineage>
</organism>
<dbReference type="SMR" id="A0A1J0MY78"/>
<evidence type="ECO:0000313" key="5">
    <source>
        <dbReference type="EMBL" id="AHY15517.1"/>
    </source>
</evidence>
<reference evidence="6 8" key="2">
    <citation type="submission" date="2018-06" db="EMBL/GenBank/DDBJ databases">
        <title>Mutators as drivers of adaptation in pathogenic bacteria and a risk factor for host jumps and vaccine escape.</title>
        <authorList>
            <person name="Barnes A.C."/>
            <person name="Silayeva O."/>
        </authorList>
    </citation>
    <scope>NUCLEOTIDE SEQUENCE [LARGE SCALE GENOMIC DNA]</scope>
    <source>
        <strain evidence="6 8">QMA0445</strain>
    </source>
</reference>
<feature type="domain" description="Acetyl-CoA hydrolase/transferase C-terminal" evidence="4">
    <location>
        <begin position="266"/>
        <end position="423"/>
    </location>
</feature>
<dbReference type="Pfam" id="PF02550">
    <property type="entry name" value="AcetylCoA_hydro"/>
    <property type="match status" value="1"/>
</dbReference>
<dbReference type="AlphaFoldDB" id="A0A1J0MY78"/>
<feature type="domain" description="Acetyl-CoA hydrolase/transferase N-terminal" evidence="3">
    <location>
        <begin position="4"/>
        <end position="185"/>
    </location>
</feature>
<dbReference type="InterPro" id="IPR038460">
    <property type="entry name" value="AcetylCoA_hyd_C_sf"/>
</dbReference>
<dbReference type="InterPro" id="IPR026888">
    <property type="entry name" value="AcetylCoA_hyd_C"/>
</dbReference>
<dbReference type="GeneID" id="35766312"/>
<dbReference type="EMBL" id="QLQD01000039">
    <property type="protein sequence ID" value="RLU57523.1"/>
    <property type="molecule type" value="Genomic_DNA"/>
</dbReference>
<gene>
    <name evidence="6" type="ORF">DIY07_03810</name>
    <name evidence="5" type="ORF">DQ08_03380</name>
</gene>
<evidence type="ECO:0000313" key="8">
    <source>
        <dbReference type="Proteomes" id="UP000269148"/>
    </source>
</evidence>
<reference evidence="5 7" key="1">
    <citation type="journal article" date="2014" name="Genome Announc.">
        <title>Complete Genome Sequence of a Virulent Strain, Streptococcus iniae ISET0901, Isolated from Diseased Tilapia.</title>
        <authorList>
            <person name="Pridgeon J.W."/>
            <person name="Zhang D."/>
            <person name="Zhang L."/>
        </authorList>
    </citation>
    <scope>NUCLEOTIDE SEQUENCE [LARGE SCALE GENOMIC DNA]</scope>
    <source>
        <strain evidence="5 7">ISET0901</strain>
    </source>
</reference>
<dbReference type="Gene3D" id="3.40.1080.10">
    <property type="entry name" value="Glutaconate Coenzyme A-transferase"/>
    <property type="match status" value="1"/>
</dbReference>
<dbReference type="eggNOG" id="COG0427">
    <property type="taxonomic scope" value="Bacteria"/>
</dbReference>
<dbReference type="GO" id="GO:0008775">
    <property type="term" value="F:acetate CoA-transferase activity"/>
    <property type="evidence" value="ECO:0007669"/>
    <property type="project" value="InterPro"/>
</dbReference>
<keyword evidence="7" id="KW-1185">Reference proteome</keyword>
<dbReference type="OrthoDB" id="9801795at2"/>